<name>A0ABT3FS33_9BACT</name>
<keyword evidence="1" id="KW-1133">Transmembrane helix</keyword>
<dbReference type="EMBL" id="JAPDDS010000010">
    <property type="protein sequence ID" value="MCW1886388.1"/>
    <property type="molecule type" value="Genomic_DNA"/>
</dbReference>
<dbReference type="RefSeq" id="WP_264502345.1">
    <property type="nucleotide sequence ID" value="NZ_JAPDDS010000010.1"/>
</dbReference>
<evidence type="ECO:0000256" key="1">
    <source>
        <dbReference type="SAM" id="Phobius"/>
    </source>
</evidence>
<keyword evidence="1" id="KW-0812">Transmembrane</keyword>
<organism evidence="2 3">
    <name type="scientific">Luteolibacter flavescens</name>
    <dbReference type="NCBI Taxonomy" id="1859460"/>
    <lineage>
        <taxon>Bacteria</taxon>
        <taxon>Pseudomonadati</taxon>
        <taxon>Verrucomicrobiota</taxon>
        <taxon>Verrucomicrobiia</taxon>
        <taxon>Verrucomicrobiales</taxon>
        <taxon>Verrucomicrobiaceae</taxon>
        <taxon>Luteolibacter</taxon>
    </lineage>
</organism>
<sequence length="127" mass="13929">MPADEVIGAIIAPVATIVGYVFGALGHLTGSAFLTIITLGRLDLAPLDALFEENRFRKKKQDVISSIFWRHQPGKRRALKAGWVCFVGLLLWVVIGVGTYQVLKSQPAEVPDMPVEAEDDWKPTGID</sequence>
<evidence type="ECO:0000313" key="2">
    <source>
        <dbReference type="EMBL" id="MCW1886388.1"/>
    </source>
</evidence>
<keyword evidence="3" id="KW-1185">Reference proteome</keyword>
<accession>A0ABT3FS33</accession>
<proteinExistence type="predicted"/>
<comment type="caution">
    <text evidence="2">The sequence shown here is derived from an EMBL/GenBank/DDBJ whole genome shotgun (WGS) entry which is preliminary data.</text>
</comment>
<keyword evidence="1" id="KW-0472">Membrane</keyword>
<dbReference type="Proteomes" id="UP001207930">
    <property type="component" value="Unassembled WGS sequence"/>
</dbReference>
<gene>
    <name evidence="2" type="ORF">OKA04_16745</name>
</gene>
<evidence type="ECO:0000313" key="3">
    <source>
        <dbReference type="Proteomes" id="UP001207930"/>
    </source>
</evidence>
<protein>
    <submittedName>
        <fullName evidence="2">Uncharacterized protein</fullName>
    </submittedName>
</protein>
<feature type="transmembrane region" description="Helical" evidence="1">
    <location>
        <begin position="81"/>
        <end position="103"/>
    </location>
</feature>
<feature type="transmembrane region" description="Helical" evidence="1">
    <location>
        <begin position="7"/>
        <end position="26"/>
    </location>
</feature>
<reference evidence="2 3" key="1">
    <citation type="submission" date="2022-10" db="EMBL/GenBank/DDBJ databases">
        <title>Luteolibacter flavescens strain MCCC 1K03193, whole genome shotgun sequencing project.</title>
        <authorList>
            <person name="Zhao G."/>
            <person name="Shen L."/>
        </authorList>
    </citation>
    <scope>NUCLEOTIDE SEQUENCE [LARGE SCALE GENOMIC DNA]</scope>
    <source>
        <strain evidence="2 3">MCCC 1K03193</strain>
    </source>
</reference>